<dbReference type="InterPro" id="IPR045968">
    <property type="entry name" value="DUF5924"/>
</dbReference>
<evidence type="ECO:0000313" key="5">
    <source>
        <dbReference type="Proteomes" id="UP001059672"/>
    </source>
</evidence>
<dbReference type="RefSeq" id="WP_255840520.1">
    <property type="nucleotide sequence ID" value="NZ_CP073346.1"/>
</dbReference>
<feature type="domain" description="DUF2914" evidence="2">
    <location>
        <begin position="271"/>
        <end position="336"/>
    </location>
</feature>
<dbReference type="InterPro" id="IPR022606">
    <property type="entry name" value="DUF2914"/>
</dbReference>
<feature type="domain" description="DUF5924" evidence="3">
    <location>
        <begin position="8"/>
        <end position="260"/>
    </location>
</feature>
<feature type="transmembrane region" description="Helical" evidence="1">
    <location>
        <begin position="140"/>
        <end position="162"/>
    </location>
</feature>
<keyword evidence="5" id="KW-1185">Reference proteome</keyword>
<feature type="transmembrane region" description="Helical" evidence="1">
    <location>
        <begin position="21"/>
        <end position="38"/>
    </location>
</feature>
<keyword evidence="1" id="KW-1133">Transmembrane helix</keyword>
<accession>A0ABY5HFY7</accession>
<reference evidence="4" key="1">
    <citation type="submission" date="2021-04" db="EMBL/GenBank/DDBJ databases">
        <title>Oceanospirillales bacteria with DddD are important DMSP degraders in coastal seawater.</title>
        <authorList>
            <person name="Liu J."/>
        </authorList>
    </citation>
    <scope>NUCLEOTIDE SEQUENCE</scope>
    <source>
        <strain evidence="4">D13-4</strain>
    </source>
</reference>
<feature type="transmembrane region" description="Helical" evidence="1">
    <location>
        <begin position="44"/>
        <end position="61"/>
    </location>
</feature>
<proteinExistence type="predicted"/>
<feature type="transmembrane region" description="Helical" evidence="1">
    <location>
        <begin position="168"/>
        <end position="186"/>
    </location>
</feature>
<protein>
    <submittedName>
        <fullName evidence="4">DUF2914 domain-containing protein</fullName>
    </submittedName>
</protein>
<evidence type="ECO:0000259" key="3">
    <source>
        <dbReference type="Pfam" id="PF19346"/>
    </source>
</evidence>
<sequence length="370" mass="41366">MLQRSLPTLLRLAALIQRHPWLVAIFGFASGLASFLLVERQAQLASVLALVMLASWLWLALENLLRASIARWFGLKLPPPLLRYATQLIHQESLFFVLPFFFITTTWNSGQALFSALLGAAALVSIIDPLYYRWLAPRRWLFLAFHTLTLFAVLLTALPIILQLTTAQSYQLALAVAVLLSFPSLYGSINVAAWWRGLLLLGLTLALGASGWLARFWVPPATLWLTEVALSSEFDGYRRTPGKRVKQLDLEQLRRQGLYAYAAISAPRGLDERIYHVWLHEGKEVERIALTIHGGRKQGYRAWTRKQNFPTDALGRWQVQVVTEAGQMIGVLRFRVLAPTAAAPSTAPVTPTDAALEVDEPALPVQPKNQ</sequence>
<dbReference type="PIRSF" id="PIRSF029727">
    <property type="entry name" value="UCP029727"/>
    <property type="match status" value="1"/>
</dbReference>
<dbReference type="Proteomes" id="UP001059672">
    <property type="component" value="Chromosome"/>
</dbReference>
<keyword evidence="1" id="KW-0812">Transmembrane</keyword>
<feature type="transmembrane region" description="Helical" evidence="1">
    <location>
        <begin position="109"/>
        <end position="128"/>
    </location>
</feature>
<dbReference type="Pfam" id="PF11141">
    <property type="entry name" value="DUF2914"/>
    <property type="match status" value="1"/>
</dbReference>
<evidence type="ECO:0000313" key="4">
    <source>
        <dbReference type="EMBL" id="UTW09906.1"/>
    </source>
</evidence>
<organism evidence="4 5">
    <name type="scientific">Pseudomonas benzenivorans</name>
    <dbReference type="NCBI Taxonomy" id="556533"/>
    <lineage>
        <taxon>Bacteria</taxon>
        <taxon>Pseudomonadati</taxon>
        <taxon>Pseudomonadota</taxon>
        <taxon>Gammaproteobacteria</taxon>
        <taxon>Pseudomonadales</taxon>
        <taxon>Pseudomonadaceae</taxon>
        <taxon>Pseudomonas</taxon>
    </lineage>
</organism>
<gene>
    <name evidence="4" type="ORF">KDW96_12630</name>
</gene>
<feature type="transmembrane region" description="Helical" evidence="1">
    <location>
        <begin position="198"/>
        <end position="218"/>
    </location>
</feature>
<dbReference type="InterPro" id="IPR016937">
    <property type="entry name" value="UCP029727"/>
</dbReference>
<name>A0ABY5HFY7_9PSED</name>
<evidence type="ECO:0000259" key="2">
    <source>
        <dbReference type="Pfam" id="PF11141"/>
    </source>
</evidence>
<dbReference type="Pfam" id="PF19346">
    <property type="entry name" value="DUF5924"/>
    <property type="match status" value="1"/>
</dbReference>
<keyword evidence="1" id="KW-0472">Membrane</keyword>
<evidence type="ECO:0000256" key="1">
    <source>
        <dbReference type="SAM" id="Phobius"/>
    </source>
</evidence>
<dbReference type="EMBL" id="CP073346">
    <property type="protein sequence ID" value="UTW09906.1"/>
    <property type="molecule type" value="Genomic_DNA"/>
</dbReference>